<organism evidence="6 7">
    <name type="scientific">Sinanaerobacter chloroacetimidivorans</name>
    <dbReference type="NCBI Taxonomy" id="2818044"/>
    <lineage>
        <taxon>Bacteria</taxon>
        <taxon>Bacillati</taxon>
        <taxon>Bacillota</taxon>
        <taxon>Clostridia</taxon>
        <taxon>Peptostreptococcales</taxon>
        <taxon>Anaerovoracaceae</taxon>
        <taxon>Sinanaerobacter</taxon>
    </lineage>
</organism>
<evidence type="ECO:0000256" key="3">
    <source>
        <dbReference type="ARBA" id="ARBA00023274"/>
    </source>
</evidence>
<gene>
    <name evidence="5 6" type="primary">rplM</name>
    <name evidence="6" type="ORF">KCX82_17185</name>
</gene>
<dbReference type="SUPFAM" id="SSF52161">
    <property type="entry name" value="Ribosomal protein L13"/>
    <property type="match status" value="1"/>
</dbReference>
<dbReference type="NCBIfam" id="TIGR01066">
    <property type="entry name" value="rplM_bact"/>
    <property type="match status" value="1"/>
</dbReference>
<accession>A0A8J7W2D3</accession>
<dbReference type="GO" id="GO:0006412">
    <property type="term" value="P:translation"/>
    <property type="evidence" value="ECO:0007669"/>
    <property type="project" value="UniProtKB-UniRule"/>
</dbReference>
<name>A0A8J7W2D3_9FIRM</name>
<dbReference type="InterPro" id="IPR005823">
    <property type="entry name" value="Ribosomal_uL13_bac-type"/>
</dbReference>
<dbReference type="Pfam" id="PF00572">
    <property type="entry name" value="Ribosomal_L13"/>
    <property type="match status" value="1"/>
</dbReference>
<reference evidence="6" key="2">
    <citation type="submission" date="2021-04" db="EMBL/GenBank/DDBJ databases">
        <authorList>
            <person name="Liu J."/>
        </authorList>
    </citation>
    <scope>NUCLEOTIDE SEQUENCE</scope>
    <source>
        <strain evidence="6">BAD-6</strain>
    </source>
</reference>
<dbReference type="Proteomes" id="UP000675664">
    <property type="component" value="Unassembled WGS sequence"/>
</dbReference>
<dbReference type="PIRSF" id="PIRSF002181">
    <property type="entry name" value="Ribosomal_L13"/>
    <property type="match status" value="1"/>
</dbReference>
<dbReference type="GO" id="GO:0003735">
    <property type="term" value="F:structural constituent of ribosome"/>
    <property type="evidence" value="ECO:0007669"/>
    <property type="project" value="InterPro"/>
</dbReference>
<dbReference type="FunFam" id="3.90.1180.10:FF:000001">
    <property type="entry name" value="50S ribosomal protein L13"/>
    <property type="match status" value="1"/>
</dbReference>
<reference evidence="6" key="1">
    <citation type="submission" date="2021-04" db="EMBL/GenBank/DDBJ databases">
        <title>Sinoanaerobacter chloroacetimidivorans sp. nov., an obligate anaerobic bacterium isolated from anaerobic sludge.</title>
        <authorList>
            <person name="Bao Y."/>
        </authorList>
    </citation>
    <scope>NUCLEOTIDE SEQUENCE</scope>
    <source>
        <strain evidence="6">BAD-6</strain>
    </source>
</reference>
<keyword evidence="3 5" id="KW-0687">Ribonucleoprotein</keyword>
<evidence type="ECO:0000256" key="5">
    <source>
        <dbReference type="HAMAP-Rule" id="MF_01366"/>
    </source>
</evidence>
<evidence type="ECO:0000313" key="6">
    <source>
        <dbReference type="EMBL" id="MBR0599622.1"/>
    </source>
</evidence>
<comment type="similarity">
    <text evidence="1 5">Belongs to the universal ribosomal protein uL13 family.</text>
</comment>
<evidence type="ECO:0000313" key="7">
    <source>
        <dbReference type="Proteomes" id="UP000675664"/>
    </source>
</evidence>
<dbReference type="PANTHER" id="PTHR11545:SF2">
    <property type="entry name" value="LARGE RIBOSOMAL SUBUNIT PROTEIN UL13M"/>
    <property type="match status" value="1"/>
</dbReference>
<dbReference type="GO" id="GO:0022625">
    <property type="term" value="C:cytosolic large ribosomal subunit"/>
    <property type="evidence" value="ECO:0007669"/>
    <property type="project" value="TreeGrafter"/>
</dbReference>
<dbReference type="GO" id="GO:0003729">
    <property type="term" value="F:mRNA binding"/>
    <property type="evidence" value="ECO:0007669"/>
    <property type="project" value="UniProtKB-ARBA"/>
</dbReference>
<evidence type="ECO:0000256" key="1">
    <source>
        <dbReference type="ARBA" id="ARBA00006227"/>
    </source>
</evidence>
<dbReference type="CDD" id="cd00392">
    <property type="entry name" value="Ribosomal_L13"/>
    <property type="match status" value="1"/>
</dbReference>
<proteinExistence type="inferred from homology"/>
<comment type="subunit">
    <text evidence="5">Part of the 50S ribosomal subunit.</text>
</comment>
<dbReference type="RefSeq" id="WP_227019755.1">
    <property type="nucleotide sequence ID" value="NZ_JAGSND010000014.1"/>
</dbReference>
<dbReference type="InterPro" id="IPR036899">
    <property type="entry name" value="Ribosomal_uL13_sf"/>
</dbReference>
<keyword evidence="7" id="KW-1185">Reference proteome</keyword>
<comment type="function">
    <text evidence="5">This protein is one of the early assembly proteins of the 50S ribosomal subunit, although it is not seen to bind rRNA by itself. It is important during the early stages of 50S assembly.</text>
</comment>
<dbReference type="InterPro" id="IPR005822">
    <property type="entry name" value="Ribosomal_uL13"/>
</dbReference>
<dbReference type="HAMAP" id="MF_01366">
    <property type="entry name" value="Ribosomal_uL13"/>
    <property type="match status" value="1"/>
</dbReference>
<sequence length="142" mass="16324">MKSFIAKPHEVERKWYIIDAEGKTLGRLATEAASILRGKRKPIFTPHVDTGDYVIIINAEKVEVTGKKRKEKVYKRHTGYPGGLREITFDKLIAKKPEEIIRHAVKGMMPDGKLGRQMYKKLKVYAGPEHKHAAQQPEVWNY</sequence>
<protein>
    <recommendedName>
        <fullName evidence="4 5">Large ribosomal subunit protein uL13</fullName>
    </recommendedName>
</protein>
<evidence type="ECO:0000256" key="4">
    <source>
        <dbReference type="ARBA" id="ARBA00035201"/>
    </source>
</evidence>
<dbReference type="GO" id="GO:0017148">
    <property type="term" value="P:negative regulation of translation"/>
    <property type="evidence" value="ECO:0007669"/>
    <property type="project" value="TreeGrafter"/>
</dbReference>
<dbReference type="EMBL" id="JAGSND010000014">
    <property type="protein sequence ID" value="MBR0599622.1"/>
    <property type="molecule type" value="Genomic_DNA"/>
</dbReference>
<dbReference type="Gene3D" id="3.90.1180.10">
    <property type="entry name" value="Ribosomal protein L13"/>
    <property type="match status" value="1"/>
</dbReference>
<evidence type="ECO:0000256" key="2">
    <source>
        <dbReference type="ARBA" id="ARBA00022980"/>
    </source>
</evidence>
<comment type="caution">
    <text evidence="6">The sequence shown here is derived from an EMBL/GenBank/DDBJ whole genome shotgun (WGS) entry which is preliminary data.</text>
</comment>
<dbReference type="AlphaFoldDB" id="A0A8J7W2D3"/>
<keyword evidence="2 5" id="KW-0689">Ribosomal protein</keyword>
<dbReference type="PANTHER" id="PTHR11545">
    <property type="entry name" value="RIBOSOMAL PROTEIN L13"/>
    <property type="match status" value="1"/>
</dbReference>